<evidence type="ECO:0000313" key="1">
    <source>
        <dbReference type="EMBL" id="ASS76015.1"/>
    </source>
</evidence>
<evidence type="ECO:0000313" key="2">
    <source>
        <dbReference type="Proteomes" id="UP000214688"/>
    </source>
</evidence>
<keyword evidence="2" id="KW-1185">Reference proteome</keyword>
<name>A0A223D3E1_9BACL</name>
<dbReference type="EMBL" id="CP022657">
    <property type="protein sequence ID" value="ASS76015.1"/>
    <property type="molecule type" value="Genomic_DNA"/>
</dbReference>
<dbReference type="Proteomes" id="UP000214688">
    <property type="component" value="Chromosome"/>
</dbReference>
<dbReference type="KEGG" id="tab:CIG75_14280"/>
<sequence>MIIITNLITTYTAEHLGPFLRSKEVSENTVAAVTHDIDNRLASLLSRWNDDKFRSTLLLTALEEGTFYMPFHPEINGLVVLAVRNSPQLDNLHHTEGILDNTDIRKVTSQAIQYFAEVDLTQAADQVTARPDDVFATLPTTYPLAWEAFHQLAGATRLPKTYEPQPADLADLPDLDQVVDGELLQDLTQIQHGEISFLFRDSFKMLSRNLDQLFYVIEYVLRANKTLITHNFYLSNGMVSRRNPVLKPAQKPIEIAKKFENKKGLVSRHKDSLRLIKKFIVPPASEITPEIPSETASE</sequence>
<dbReference type="OrthoDB" id="2065671at2"/>
<protein>
    <submittedName>
        <fullName evidence="1">Uncharacterized protein</fullName>
    </submittedName>
</protein>
<dbReference type="RefSeq" id="WP_094237251.1">
    <property type="nucleotide sequence ID" value="NZ_CP022657.1"/>
</dbReference>
<gene>
    <name evidence="1" type="ORF">CIG75_14280</name>
</gene>
<organism evidence="1 2">
    <name type="scientific">Tumebacillus algifaecis</name>
    <dbReference type="NCBI Taxonomy" id="1214604"/>
    <lineage>
        <taxon>Bacteria</taxon>
        <taxon>Bacillati</taxon>
        <taxon>Bacillota</taxon>
        <taxon>Bacilli</taxon>
        <taxon>Bacillales</taxon>
        <taxon>Alicyclobacillaceae</taxon>
        <taxon>Tumebacillus</taxon>
    </lineage>
</organism>
<reference evidence="1 2" key="1">
    <citation type="journal article" date="2015" name="Int. J. Syst. Evol. Microbiol.">
        <title>Tumebacillus algifaecis sp. nov., isolated from decomposing algal scum.</title>
        <authorList>
            <person name="Wu Y.F."/>
            <person name="Zhang B."/>
            <person name="Xing P."/>
            <person name="Wu Q.L."/>
            <person name="Liu S.J."/>
        </authorList>
    </citation>
    <scope>NUCLEOTIDE SEQUENCE [LARGE SCALE GENOMIC DNA]</scope>
    <source>
        <strain evidence="1 2">THMBR28</strain>
    </source>
</reference>
<proteinExistence type="predicted"/>
<dbReference type="AlphaFoldDB" id="A0A223D3E1"/>
<accession>A0A223D3E1</accession>